<organism evidence="2 3">
    <name type="scientific">Virgisporangium aurantiacum</name>
    <dbReference type="NCBI Taxonomy" id="175570"/>
    <lineage>
        <taxon>Bacteria</taxon>
        <taxon>Bacillati</taxon>
        <taxon>Actinomycetota</taxon>
        <taxon>Actinomycetes</taxon>
        <taxon>Micromonosporales</taxon>
        <taxon>Micromonosporaceae</taxon>
        <taxon>Virgisporangium</taxon>
    </lineage>
</organism>
<proteinExistence type="predicted"/>
<accession>A0A8J3ZN26</accession>
<feature type="region of interest" description="Disordered" evidence="1">
    <location>
        <begin position="41"/>
        <end position="71"/>
    </location>
</feature>
<protein>
    <submittedName>
        <fullName evidence="2">Uncharacterized protein</fullName>
    </submittedName>
</protein>
<keyword evidence="3" id="KW-1185">Reference proteome</keyword>
<evidence type="ECO:0000313" key="2">
    <source>
        <dbReference type="EMBL" id="GIJ64460.1"/>
    </source>
</evidence>
<evidence type="ECO:0000256" key="1">
    <source>
        <dbReference type="SAM" id="MobiDB-lite"/>
    </source>
</evidence>
<dbReference type="Proteomes" id="UP000612585">
    <property type="component" value="Unassembled WGS sequence"/>
</dbReference>
<dbReference type="AlphaFoldDB" id="A0A8J3ZN26"/>
<name>A0A8J3ZN26_9ACTN</name>
<gene>
    <name evidence="2" type="ORF">Vau01_119760</name>
</gene>
<comment type="caution">
    <text evidence="2">The sequence shown here is derived from an EMBL/GenBank/DDBJ whole genome shotgun (WGS) entry which is preliminary data.</text>
</comment>
<evidence type="ECO:0000313" key="3">
    <source>
        <dbReference type="Proteomes" id="UP000612585"/>
    </source>
</evidence>
<reference evidence="2" key="1">
    <citation type="submission" date="2021-01" db="EMBL/GenBank/DDBJ databases">
        <title>Whole genome shotgun sequence of Virgisporangium aurantiacum NBRC 16421.</title>
        <authorList>
            <person name="Komaki H."/>
            <person name="Tamura T."/>
        </authorList>
    </citation>
    <scope>NUCLEOTIDE SEQUENCE</scope>
    <source>
        <strain evidence="2">NBRC 16421</strain>
    </source>
</reference>
<sequence length="99" mass="10822">MAVRRPRQCATDRLYDAVAPLTTVRPGVLATDSLANFASRRLSNRTPDGQAPAEQQCRSPEKDATGMGAAVRHGSPATRLVCLSDPSRGFRWMLRVISR</sequence>
<dbReference type="EMBL" id="BOPG01000117">
    <property type="protein sequence ID" value="GIJ64460.1"/>
    <property type="molecule type" value="Genomic_DNA"/>
</dbReference>